<organism evidence="2 3">
    <name type="scientific">Pseudonocardia adelaidensis</name>
    <dbReference type="NCBI Taxonomy" id="648754"/>
    <lineage>
        <taxon>Bacteria</taxon>
        <taxon>Bacillati</taxon>
        <taxon>Actinomycetota</taxon>
        <taxon>Actinomycetes</taxon>
        <taxon>Pseudonocardiales</taxon>
        <taxon>Pseudonocardiaceae</taxon>
        <taxon>Pseudonocardia</taxon>
    </lineage>
</organism>
<dbReference type="Gene3D" id="3.30.1460.30">
    <property type="entry name" value="YgaC/TfoX-N like chaperone"/>
    <property type="match status" value="1"/>
</dbReference>
<evidence type="ECO:0000313" key="3">
    <source>
        <dbReference type="Proteomes" id="UP001500804"/>
    </source>
</evidence>
<reference evidence="3" key="1">
    <citation type="journal article" date="2019" name="Int. J. Syst. Evol. Microbiol.">
        <title>The Global Catalogue of Microorganisms (GCM) 10K type strain sequencing project: providing services to taxonomists for standard genome sequencing and annotation.</title>
        <authorList>
            <consortium name="The Broad Institute Genomics Platform"/>
            <consortium name="The Broad Institute Genome Sequencing Center for Infectious Disease"/>
            <person name="Wu L."/>
            <person name="Ma J."/>
        </authorList>
    </citation>
    <scope>NUCLEOTIDE SEQUENCE [LARGE SCALE GENOMIC DNA]</scope>
    <source>
        <strain evidence="3">JCM 18302</strain>
    </source>
</reference>
<dbReference type="InterPro" id="IPR007076">
    <property type="entry name" value="TfoX_N"/>
</dbReference>
<evidence type="ECO:0000259" key="1">
    <source>
        <dbReference type="Pfam" id="PF04993"/>
    </source>
</evidence>
<dbReference type="Pfam" id="PF04993">
    <property type="entry name" value="TfoX_N"/>
    <property type="match status" value="1"/>
</dbReference>
<evidence type="ECO:0000313" key="2">
    <source>
        <dbReference type="EMBL" id="GAA5132276.1"/>
    </source>
</evidence>
<gene>
    <name evidence="2" type="ORF">GCM10023320_56690</name>
</gene>
<dbReference type="Proteomes" id="UP001500804">
    <property type="component" value="Unassembled WGS sequence"/>
</dbReference>
<keyword evidence="3" id="KW-1185">Reference proteome</keyword>
<name>A0ABP9NSI9_9PSEU</name>
<dbReference type="RefSeq" id="WP_345608912.1">
    <property type="nucleotide sequence ID" value="NZ_BAABJO010000025.1"/>
</dbReference>
<accession>A0ABP9NSI9</accession>
<protein>
    <recommendedName>
        <fullName evidence="1">TfoX N-terminal domain-containing protein</fullName>
    </recommendedName>
</protein>
<dbReference type="SUPFAM" id="SSF159894">
    <property type="entry name" value="YgaC/TfoX-N like"/>
    <property type="match status" value="1"/>
</dbReference>
<proteinExistence type="predicted"/>
<feature type="domain" description="TfoX N-terminal" evidence="1">
    <location>
        <begin position="25"/>
        <end position="98"/>
    </location>
</feature>
<dbReference type="EMBL" id="BAABJO010000025">
    <property type="protein sequence ID" value="GAA5132276.1"/>
    <property type="molecule type" value="Genomic_DNA"/>
</dbReference>
<comment type="caution">
    <text evidence="2">The sequence shown here is derived from an EMBL/GenBank/DDBJ whole genome shotgun (WGS) entry which is preliminary data.</text>
</comment>
<sequence length="105" mass="11736">MSRRTARECFEELAAEHLTRPDAGRRSMFGRDCLMANGRNVAFFHDDHLALRLRPDLAARLLASGEASTPLMGTRAMRNWVAVPPTGVERWRELLDDAVAAATED</sequence>